<dbReference type="OMA" id="LACHIIN"/>
<feature type="domain" description="F-box" evidence="1">
    <location>
        <begin position="16"/>
        <end position="52"/>
    </location>
</feature>
<dbReference type="InterPro" id="IPR001810">
    <property type="entry name" value="F-box_dom"/>
</dbReference>
<evidence type="ECO:0000259" key="1">
    <source>
        <dbReference type="Pfam" id="PF00646"/>
    </source>
</evidence>
<dbReference type="PANTHER" id="PTHR34223">
    <property type="entry name" value="OS11G0201299 PROTEIN"/>
    <property type="match status" value="1"/>
</dbReference>
<dbReference type="SUPFAM" id="SSF81383">
    <property type="entry name" value="F-box domain"/>
    <property type="match status" value="1"/>
</dbReference>
<keyword evidence="3" id="KW-1185">Reference proteome</keyword>
<organism evidence="2">
    <name type="scientific">Triticum aestivum</name>
    <name type="common">Wheat</name>
    <dbReference type="NCBI Taxonomy" id="4565"/>
    <lineage>
        <taxon>Eukaryota</taxon>
        <taxon>Viridiplantae</taxon>
        <taxon>Streptophyta</taxon>
        <taxon>Embryophyta</taxon>
        <taxon>Tracheophyta</taxon>
        <taxon>Spermatophyta</taxon>
        <taxon>Magnoliopsida</taxon>
        <taxon>Liliopsida</taxon>
        <taxon>Poales</taxon>
        <taxon>Poaceae</taxon>
        <taxon>BOP clade</taxon>
        <taxon>Pooideae</taxon>
        <taxon>Triticodae</taxon>
        <taxon>Triticeae</taxon>
        <taxon>Triticinae</taxon>
        <taxon>Triticum</taxon>
    </lineage>
</organism>
<dbReference type="SUPFAM" id="SSF52047">
    <property type="entry name" value="RNI-like"/>
    <property type="match status" value="1"/>
</dbReference>
<name>A0A3B5ZVG4_WHEAT</name>
<dbReference type="AlphaFoldDB" id="A0A3B5ZVG4"/>
<dbReference type="InterPro" id="IPR036047">
    <property type="entry name" value="F-box-like_dom_sf"/>
</dbReference>
<proteinExistence type="predicted"/>
<dbReference type="InterPro" id="IPR053197">
    <property type="entry name" value="F-box_SCFL_complex_component"/>
</dbReference>
<dbReference type="Pfam" id="PF00646">
    <property type="entry name" value="F-box"/>
    <property type="match status" value="1"/>
</dbReference>
<accession>A0A3B5ZVG4</accession>
<reference evidence="2" key="1">
    <citation type="submission" date="2018-08" db="EMBL/GenBank/DDBJ databases">
        <authorList>
            <person name="Rossello M."/>
        </authorList>
    </citation>
    <scope>NUCLEOTIDE SEQUENCE [LARGE SCALE GENOMIC DNA]</scope>
    <source>
        <strain evidence="2">cv. Chinese Spring</strain>
    </source>
</reference>
<dbReference type="Proteomes" id="UP000019116">
    <property type="component" value="Chromosome 1D"/>
</dbReference>
<sequence>MPESVAPGGEDRIGALPDDLLRRVLSFLTSRESVCTCVLARCWRHLWKSVPVVRVIEGEEELWFVNSLLLLRDRAPLHEVDIRTYLDDPSAPLNVELWLRYTLNFSSCPMLEVLKMYDCKISAEKILCKSLRHLTMEICRFDLYGRTRISCPSLTALLVDNLGWTPSLESMPLLVTALVRFDEEWCERQACYDHCLNGGYYGDCDDELCPSCLCHGDDCVLLKGLCDATNLKLTSAPQAIICTRDFKWCHTFSKLKTLFLNEWCLAADFGGLVYFLQHSPILERLTLQLRLREVLYVF</sequence>
<dbReference type="EnsemblPlants" id="TraesCS1D02G196800.1">
    <property type="protein sequence ID" value="TraesCS1D02G196800.1"/>
    <property type="gene ID" value="TraesCS1D02G196800"/>
</dbReference>
<evidence type="ECO:0000313" key="2">
    <source>
        <dbReference type="EnsemblPlants" id="TraesCS1D02G196800.1"/>
    </source>
</evidence>
<dbReference type="PANTHER" id="PTHR34223:SF89">
    <property type="entry name" value="F-BOX DOMAIN-CONTAINING PROTEIN"/>
    <property type="match status" value="1"/>
</dbReference>
<dbReference type="OrthoDB" id="612216at2759"/>
<reference evidence="2" key="2">
    <citation type="submission" date="2018-10" db="UniProtKB">
        <authorList>
            <consortium name="EnsemblPlants"/>
        </authorList>
    </citation>
    <scope>IDENTIFICATION</scope>
</reference>
<protein>
    <recommendedName>
        <fullName evidence="1">F-box domain-containing protein</fullName>
    </recommendedName>
</protein>
<dbReference type="Gramene" id="TraesCS1D02G196800.1">
    <property type="protein sequence ID" value="TraesCS1D02G196800.1"/>
    <property type="gene ID" value="TraesCS1D02G196800"/>
</dbReference>
<evidence type="ECO:0000313" key="3">
    <source>
        <dbReference type="Proteomes" id="UP000019116"/>
    </source>
</evidence>
<dbReference type="Gramene" id="TraesCS1D03G0502500.1">
    <property type="protein sequence ID" value="TraesCS1D03G0502500.1.CDS"/>
    <property type="gene ID" value="TraesCS1D03G0502500"/>
</dbReference>